<dbReference type="PANTHER" id="PTHR42730:SF1">
    <property type="entry name" value="2-OXOGLUTARATE SYNTHASE SUBUNIT KORC"/>
    <property type="match status" value="1"/>
</dbReference>
<dbReference type="Proteomes" id="UP000255124">
    <property type="component" value="Unassembled WGS sequence"/>
</dbReference>
<dbReference type="Pfam" id="PF02915">
    <property type="entry name" value="Rubrerythrin"/>
    <property type="match status" value="1"/>
</dbReference>
<dbReference type="AlphaFoldDB" id="A0A2I1MAJ3"/>
<feature type="domain" description="Pyruvate/ketoisovalerate oxidoreductase catalytic" evidence="2">
    <location>
        <begin position="11"/>
        <end position="176"/>
    </location>
</feature>
<dbReference type="SUPFAM" id="SSF53323">
    <property type="entry name" value="Pyruvate-ferredoxin oxidoreductase, PFOR, domain III"/>
    <property type="match status" value="1"/>
</dbReference>
<dbReference type="InterPro" id="IPR003251">
    <property type="entry name" value="Rr_diiron-bd_dom"/>
</dbReference>
<keyword evidence="5" id="KW-0670">Pyruvate</keyword>
<dbReference type="InterPro" id="IPR009078">
    <property type="entry name" value="Ferritin-like_SF"/>
</dbReference>
<dbReference type="Gene3D" id="1.20.1260.10">
    <property type="match status" value="1"/>
</dbReference>
<dbReference type="CDD" id="cd01045">
    <property type="entry name" value="Ferritin_like_AB"/>
    <property type="match status" value="1"/>
</dbReference>
<dbReference type="InterPro" id="IPR002869">
    <property type="entry name" value="Pyrv_flavodox_OxRed_cen"/>
</dbReference>
<protein>
    <submittedName>
        <fullName evidence="4">2-oxoglutarate oxidoreductase</fullName>
    </submittedName>
    <submittedName>
        <fullName evidence="5">Pyruvate synthase subunit porC</fullName>
        <ecNumber evidence="5">1.2.7.1</ecNumber>
    </submittedName>
</protein>
<dbReference type="OrthoDB" id="9789125at2"/>
<reference evidence="5 7" key="2">
    <citation type="submission" date="2018-06" db="EMBL/GenBank/DDBJ databases">
        <authorList>
            <consortium name="Pathogen Informatics"/>
            <person name="Doyle S."/>
        </authorList>
    </citation>
    <scope>NUCLEOTIDE SEQUENCE [LARGE SCALE GENOMIC DNA]</scope>
    <source>
        <strain evidence="5 7">NCTC9810</strain>
    </source>
</reference>
<feature type="domain" description="Rubrerythrin diiron-binding" evidence="3">
    <location>
        <begin position="226"/>
        <end position="358"/>
    </location>
</feature>
<gene>
    <name evidence="5" type="primary">porC</name>
    <name evidence="4" type="ORF">CYJ34_00150</name>
    <name evidence="5" type="ORF">NCTC9810_01167</name>
</gene>
<dbReference type="EMBL" id="PKGS01000001">
    <property type="protein sequence ID" value="PKZ17156.1"/>
    <property type="molecule type" value="Genomic_DNA"/>
</dbReference>
<dbReference type="Gene3D" id="3.40.920.10">
    <property type="entry name" value="Pyruvate-ferredoxin oxidoreductase, PFOR, domain III"/>
    <property type="match status" value="1"/>
</dbReference>
<dbReference type="InterPro" id="IPR012347">
    <property type="entry name" value="Ferritin-like"/>
</dbReference>
<evidence type="ECO:0000313" key="4">
    <source>
        <dbReference type="EMBL" id="PKZ17156.1"/>
    </source>
</evidence>
<dbReference type="EMBL" id="UFTA01000002">
    <property type="protein sequence ID" value="SUU92823.1"/>
    <property type="molecule type" value="Genomic_DNA"/>
</dbReference>
<dbReference type="PANTHER" id="PTHR42730">
    <property type="entry name" value="2-OXOGLUTARATE SYNTHASE SUBUNIT KORC"/>
    <property type="match status" value="1"/>
</dbReference>
<evidence type="ECO:0000313" key="7">
    <source>
        <dbReference type="Proteomes" id="UP000255124"/>
    </source>
</evidence>
<name>A0A2I1MAJ3_9FIRM</name>
<sequence length="376" mass="42753">MERRILCAGFGGQGVLAMGQMITYAGMVENLEVSWMPSYGPEMRGGAANCSVVLSDSPVGAPNIDVATDVIVMNQPSFDKFKDIVGAGGNLFINSSLIDTKGYGNDEINIYKVPVSSKAKDLGNIKMANMVMLGSFLQVTNLLKLESIIEAFTKVFGDKKKHLIPANKEALNAGMQLILDNETGDECANEGYRKTPEEFAYDEDIRSEITFEYDDNIFDSPLKTAEYALQFEQNAVDYYTYLSKNLNDSYRGIFESVAMQEVEHVDYIKALLEKLENHGDNLNQDFEAYKNIALFEDENYENDEDEMTISALKNALYIEYNELEFYKKASEKVDDKQSKELYSELVKWENDHYNQFDEHTKLHQEQWWADQSFSKL</sequence>
<organism evidence="4 6">
    <name type="scientific">Anaerococcus octavius</name>
    <dbReference type="NCBI Taxonomy" id="54007"/>
    <lineage>
        <taxon>Bacteria</taxon>
        <taxon>Bacillati</taxon>
        <taxon>Bacillota</taxon>
        <taxon>Tissierellia</taxon>
        <taxon>Tissierellales</taxon>
        <taxon>Peptoniphilaceae</taxon>
        <taxon>Anaerococcus</taxon>
    </lineage>
</organism>
<reference evidence="4 6" key="1">
    <citation type="submission" date="2017-12" db="EMBL/GenBank/DDBJ databases">
        <title>Phylogenetic diversity of female urinary microbiome.</title>
        <authorList>
            <person name="Thomas-White K."/>
            <person name="Wolfe A.J."/>
        </authorList>
    </citation>
    <scope>NUCLEOTIDE SEQUENCE [LARGE SCALE GENOMIC DNA]</scope>
    <source>
        <strain evidence="4 6">UMB0119</strain>
    </source>
</reference>
<dbReference type="GO" id="GO:0046872">
    <property type="term" value="F:metal ion binding"/>
    <property type="evidence" value="ECO:0007669"/>
    <property type="project" value="InterPro"/>
</dbReference>
<evidence type="ECO:0000259" key="3">
    <source>
        <dbReference type="Pfam" id="PF02915"/>
    </source>
</evidence>
<keyword evidence="6" id="KW-1185">Reference proteome</keyword>
<dbReference type="InterPro" id="IPR019752">
    <property type="entry name" value="Pyrv/ketoisovalerate_OxRed_cat"/>
</dbReference>
<evidence type="ECO:0000313" key="6">
    <source>
        <dbReference type="Proteomes" id="UP000234335"/>
    </source>
</evidence>
<dbReference type="EC" id="1.2.7.1" evidence="5"/>
<evidence type="ECO:0000256" key="1">
    <source>
        <dbReference type="ARBA" id="ARBA00023002"/>
    </source>
</evidence>
<dbReference type="Proteomes" id="UP000234335">
    <property type="component" value="Unassembled WGS sequence"/>
</dbReference>
<evidence type="ECO:0000313" key="5">
    <source>
        <dbReference type="EMBL" id="SUU92823.1"/>
    </source>
</evidence>
<accession>A0A2I1MAJ3</accession>
<keyword evidence="1 5" id="KW-0560">Oxidoreductase</keyword>
<dbReference type="GO" id="GO:0019164">
    <property type="term" value="F:pyruvate synthase activity"/>
    <property type="evidence" value="ECO:0007669"/>
    <property type="project" value="UniProtKB-EC"/>
</dbReference>
<dbReference type="InterPro" id="IPR052554">
    <property type="entry name" value="2-oxoglutarate_synth_KorC"/>
</dbReference>
<dbReference type="SUPFAM" id="SSF47240">
    <property type="entry name" value="Ferritin-like"/>
    <property type="match status" value="1"/>
</dbReference>
<evidence type="ECO:0000259" key="2">
    <source>
        <dbReference type="Pfam" id="PF01558"/>
    </source>
</evidence>
<dbReference type="RefSeq" id="WP_101539325.1">
    <property type="nucleotide sequence ID" value="NZ_JBHWQV010000046.1"/>
</dbReference>
<proteinExistence type="predicted"/>
<dbReference type="Pfam" id="PF01558">
    <property type="entry name" value="POR"/>
    <property type="match status" value="1"/>
</dbReference>